<accession>A0A1Y0EL20</accession>
<gene>
    <name evidence="3" type="ORF">CCO03_06290</name>
</gene>
<reference evidence="3 4" key="1">
    <citation type="submission" date="2017-05" db="EMBL/GenBank/DDBJ databases">
        <authorList>
            <person name="Song R."/>
            <person name="Chenine A.L."/>
            <person name="Ruprecht R.M."/>
        </authorList>
    </citation>
    <scope>NUCLEOTIDE SEQUENCE [LARGE SCALE GENOMIC DNA]</scope>
    <source>
        <strain evidence="3 4">DSM 26136</strain>
    </source>
</reference>
<keyword evidence="2" id="KW-0732">Signal</keyword>
<keyword evidence="1" id="KW-0472">Membrane</keyword>
<feature type="transmembrane region" description="Helical" evidence="1">
    <location>
        <begin position="69"/>
        <end position="87"/>
    </location>
</feature>
<evidence type="ECO:0008006" key="5">
    <source>
        <dbReference type="Google" id="ProtNLM"/>
    </source>
</evidence>
<keyword evidence="1" id="KW-1133">Transmembrane helix</keyword>
<feature type="transmembrane region" description="Helical" evidence="1">
    <location>
        <begin position="34"/>
        <end position="57"/>
    </location>
</feature>
<name>A0A1Y0EL20_9BURK</name>
<sequence length="536" mass="56012">MLHTLPALTLMAAPAAWAQGAALNLTLQFSPLAAGGGAISAVPVGGAATWWAAVAVAGGLGWHLRRHRLAGAMAGLAAGLAVATALLTSAPVEALVQEQALEVALQRSPVSVDMSGAQRHVMTFRNDAGQAIRLNGVALAGTDQAAHTIWRWGAPVGSAPRCEVGLALAADASCTVVVAPRPQVGEAIQVVLKDLHPTQPSVGYDQIYYHLARKQPNAARFEPGTSRYDDYMKDTVGKRVSDYCADNGLDDVVAGSFVPETVKLSDASSFACKRSATEVEAGGLKTVVVGPGGQLYLTDGHHGFTTLWELADGGPDLPVWVRVTGDFSAAATSDAFWQQMVATGNAWLYDAQGAAITPAQLPAQLGLANLRDDAYRSLVYFTRDLGYSNSDVSEFAEFYWGAWLRQRVALTADTTLHAGADEQLQAAGVALADGALVTTGDAGYLALVRDASLAMATLNAQDVVAGTRTAADLGKLALPAKASAVNDWNDILEELGRNDIKQSGDSRKGGKAWYAKRYRQCGGPPSTQAACWGAAS</sequence>
<keyword evidence="4" id="KW-1185">Reference proteome</keyword>
<keyword evidence="1" id="KW-0812">Transmembrane</keyword>
<dbReference type="SUPFAM" id="SSF110849">
    <property type="entry name" value="ParB/Sulfiredoxin"/>
    <property type="match status" value="1"/>
</dbReference>
<dbReference type="AlphaFoldDB" id="A0A1Y0EL20"/>
<dbReference type="EMBL" id="CP021455">
    <property type="protein sequence ID" value="ARU04333.1"/>
    <property type="molecule type" value="Genomic_DNA"/>
</dbReference>
<dbReference type="Pfam" id="PF08857">
    <property type="entry name" value="ParBc_2"/>
    <property type="match status" value="1"/>
</dbReference>
<organism evidence="3 4">
    <name type="scientific">Comamonas serinivorans</name>
    <dbReference type="NCBI Taxonomy" id="1082851"/>
    <lineage>
        <taxon>Bacteria</taxon>
        <taxon>Pseudomonadati</taxon>
        <taxon>Pseudomonadota</taxon>
        <taxon>Betaproteobacteria</taxon>
        <taxon>Burkholderiales</taxon>
        <taxon>Comamonadaceae</taxon>
        <taxon>Comamonas</taxon>
    </lineage>
</organism>
<dbReference type="CDD" id="cd16390">
    <property type="entry name" value="ParB_N_Srx_like"/>
    <property type="match status" value="1"/>
</dbReference>
<dbReference type="Proteomes" id="UP000196138">
    <property type="component" value="Chromosome"/>
</dbReference>
<feature type="signal peptide" evidence="2">
    <location>
        <begin position="1"/>
        <end position="18"/>
    </location>
</feature>
<evidence type="ECO:0000313" key="3">
    <source>
        <dbReference type="EMBL" id="ARU04333.1"/>
    </source>
</evidence>
<dbReference type="InterPro" id="IPR036086">
    <property type="entry name" value="ParB/Sulfiredoxin_sf"/>
</dbReference>
<feature type="chain" id="PRO_5013344732" description="Chromosome partitioning protein ParB" evidence="2">
    <location>
        <begin position="19"/>
        <end position="536"/>
    </location>
</feature>
<dbReference type="InterPro" id="IPR014956">
    <property type="entry name" value="ParBc_2"/>
</dbReference>
<dbReference type="Gene3D" id="3.90.1530.10">
    <property type="entry name" value="Conserved hypothetical protein from pyrococcus furiosus pfu- 392566-001, ParB domain"/>
    <property type="match status" value="1"/>
</dbReference>
<evidence type="ECO:0000313" key="4">
    <source>
        <dbReference type="Proteomes" id="UP000196138"/>
    </source>
</evidence>
<evidence type="ECO:0000256" key="2">
    <source>
        <dbReference type="SAM" id="SignalP"/>
    </source>
</evidence>
<evidence type="ECO:0000256" key="1">
    <source>
        <dbReference type="SAM" id="Phobius"/>
    </source>
</evidence>
<protein>
    <recommendedName>
        <fullName evidence="5">Chromosome partitioning protein ParB</fullName>
    </recommendedName>
</protein>
<dbReference type="Gene3D" id="1.10.8.10">
    <property type="entry name" value="DNA helicase RuvA subunit, C-terminal domain"/>
    <property type="match status" value="1"/>
</dbReference>
<proteinExistence type="predicted"/>
<dbReference type="KEGG" id="cser:CCO03_06290"/>